<evidence type="ECO:0000313" key="8">
    <source>
        <dbReference type="Proteomes" id="UP000319908"/>
    </source>
</evidence>
<dbReference type="PANTHER" id="PTHR33546:SF1">
    <property type="entry name" value="LARGE, MULTIFUNCTIONAL SECRETED PROTEIN"/>
    <property type="match status" value="1"/>
</dbReference>
<comment type="caution">
    <text evidence="7">The sequence shown here is derived from an EMBL/GenBank/DDBJ whole genome shotgun (WGS) entry which is preliminary data.</text>
</comment>
<dbReference type="InterPro" id="IPR036909">
    <property type="entry name" value="Cyt_c-like_dom_sf"/>
</dbReference>
<evidence type="ECO:0000259" key="6">
    <source>
        <dbReference type="PROSITE" id="PS51007"/>
    </source>
</evidence>
<evidence type="ECO:0000256" key="2">
    <source>
        <dbReference type="ARBA" id="ARBA00022723"/>
    </source>
</evidence>
<feature type="domain" description="Cytochrome c" evidence="6">
    <location>
        <begin position="49"/>
        <end position="189"/>
    </location>
</feature>
<dbReference type="RefSeq" id="WP_146406505.1">
    <property type="nucleotide sequence ID" value="NZ_SJPU01000001.1"/>
</dbReference>
<dbReference type="Pfam" id="PF13442">
    <property type="entry name" value="Cytochrome_CBB3"/>
    <property type="match status" value="1"/>
</dbReference>
<feature type="chain" id="PRO_5023005664" evidence="5">
    <location>
        <begin position="20"/>
        <end position="1082"/>
    </location>
</feature>
<evidence type="ECO:0000256" key="3">
    <source>
        <dbReference type="ARBA" id="ARBA00023004"/>
    </source>
</evidence>
<name>A0A5C6C6L9_9BACT</name>
<keyword evidence="1 4" id="KW-0349">Heme</keyword>
<dbReference type="Proteomes" id="UP000319908">
    <property type="component" value="Unassembled WGS sequence"/>
</dbReference>
<keyword evidence="2 4" id="KW-0479">Metal-binding</keyword>
<dbReference type="SUPFAM" id="SSF46626">
    <property type="entry name" value="Cytochrome c"/>
    <property type="match status" value="2"/>
</dbReference>
<evidence type="ECO:0000313" key="7">
    <source>
        <dbReference type="EMBL" id="TWU19758.1"/>
    </source>
</evidence>
<feature type="signal peptide" evidence="5">
    <location>
        <begin position="1"/>
        <end position="19"/>
    </location>
</feature>
<dbReference type="Pfam" id="PF20601">
    <property type="entry name" value="DUF6797"/>
    <property type="match status" value="1"/>
</dbReference>
<evidence type="ECO:0000256" key="5">
    <source>
        <dbReference type="SAM" id="SignalP"/>
    </source>
</evidence>
<dbReference type="InterPro" id="IPR011042">
    <property type="entry name" value="6-blade_b-propeller_TolB-like"/>
</dbReference>
<dbReference type="InterPro" id="IPR046476">
    <property type="entry name" value="DUF6797"/>
</dbReference>
<organism evidence="7 8">
    <name type="scientific">Allorhodopirellula heiligendammensis</name>
    <dbReference type="NCBI Taxonomy" id="2714739"/>
    <lineage>
        <taxon>Bacteria</taxon>
        <taxon>Pseudomonadati</taxon>
        <taxon>Planctomycetota</taxon>
        <taxon>Planctomycetia</taxon>
        <taxon>Pirellulales</taxon>
        <taxon>Pirellulaceae</taxon>
        <taxon>Allorhodopirellula</taxon>
    </lineage>
</organism>
<dbReference type="GO" id="GO:0009055">
    <property type="term" value="F:electron transfer activity"/>
    <property type="evidence" value="ECO:0007669"/>
    <property type="project" value="InterPro"/>
</dbReference>
<dbReference type="PROSITE" id="PS51007">
    <property type="entry name" value="CYTC"/>
    <property type="match status" value="2"/>
</dbReference>
<dbReference type="InterPro" id="IPR013427">
    <property type="entry name" value="Haem-bd_dom_put"/>
</dbReference>
<keyword evidence="8" id="KW-1185">Reference proteome</keyword>
<sequence>MLKFVFVMLVCLPATCGLGAETFRDAVPLVEQLEAAQPEYLAEQVRLRGDAKRGGLVFFKSAANCVGCHASGSDASPLGPNLASLGAQVTSVDVIDGLLRPSQHLQPGYETYTVLTTSGQVHVGLLSEQNEESVTLRLANSLDQDFVLSRADVEAMQKNSQSMMPDGLIGALRSQAEFLDLVAYVLEVARGGVEAADRLRPSAEQLAVTDDSANLDHAGILSRMRKSDFEAGERLFQGDCASCHGADGDTPSLATARAFGNQELKFGSDPYRMFMTLTHGNGLMAPMTYLTPYERYQVVHYIREAFMKDRNPDYFKVDKDYLASLPEGTDDGLQIEVVERDFGPALGSQLRSDFPSVLNIALDEMTVAFDLHTMGLADVWTGGFLDLSETQHIRPRGEGTANPIGQSLPALAAWQWGHEGALDYSREDLLPRGPLPPQWMDYHGYYLHDQTVVMSYSIDGREILHRVESQGGNSLIHHLEIAPGPPLVLRVCDATGEVDVDVTDSIAVAQTAPAESHDRGQFTIATFAGDVDDMAWQSSKQARFQLTIPTDSNARSVQVCVGIGDGDAELSRWQDDFLKTSEWKNVTSLQDLIHGGDLRWPQLMQTVGYQGLEQTGYALDTLTRPSSTPWNTWFRTSALDFYPDGRMVVATYGGDIWVVSGVDATLLNLRWKRYASGLYEPFGVKVVGGDVYVTCKDRLVRLQDLNEDGEADFYESFSADTDVSTNFHAFNFDLQTDDEGNFYYAKSGHGANFSLPGAVWKISPDGKQREVICTGFRSPNGMGSMPGSLMTVSDNQGQWIPASKICLIEPGAFYGWVPTYSAPPRWAPDGGEIDITKVVPPASFDQPLVWMPQSFDNSSGGQLWAGDSRFGPLANHLLHMSFGKGWLSYLMIQDVGEDSQAAIVKLPFDFSTGIMRGSVNPADGQVYVAGLQGWNGGGRAGLADGGVQRLRYTGIPPHMITDARVVSGGLQLDVNFDVDPDSANEVSSFVTEQWNYHWSRNYGSDQYVPSTGEQGTESLEVTNVRLEPRKQDSGQGTRIHLSVPAIGPVDQLRMVVQLRSENGESFEEEIYWTIHAVPASEK</sequence>
<dbReference type="GO" id="GO:0020037">
    <property type="term" value="F:heme binding"/>
    <property type="evidence" value="ECO:0007669"/>
    <property type="project" value="InterPro"/>
</dbReference>
<dbReference type="InterPro" id="IPR009056">
    <property type="entry name" value="Cyt_c-like_dom"/>
</dbReference>
<keyword evidence="3 4" id="KW-0408">Iron</keyword>
<dbReference type="GO" id="GO:0046872">
    <property type="term" value="F:metal ion binding"/>
    <property type="evidence" value="ECO:0007669"/>
    <property type="project" value="UniProtKB-KW"/>
</dbReference>
<dbReference type="Gene3D" id="1.10.760.10">
    <property type="entry name" value="Cytochrome c-like domain"/>
    <property type="match status" value="2"/>
</dbReference>
<evidence type="ECO:0000256" key="4">
    <source>
        <dbReference type="PROSITE-ProRule" id="PRU00433"/>
    </source>
</evidence>
<dbReference type="EMBL" id="SJPU01000001">
    <property type="protein sequence ID" value="TWU19758.1"/>
    <property type="molecule type" value="Genomic_DNA"/>
</dbReference>
<evidence type="ECO:0000256" key="1">
    <source>
        <dbReference type="ARBA" id="ARBA00022617"/>
    </source>
</evidence>
<reference evidence="7 8" key="1">
    <citation type="journal article" date="2020" name="Antonie Van Leeuwenhoek">
        <title>Rhodopirellula heiligendammensis sp. nov., Rhodopirellula pilleata sp. nov., and Rhodopirellula solitaria sp. nov. isolated from natural or artificial marine surfaces in Northern Germany and California, USA, and emended description of the genus Rhodopirellula.</title>
        <authorList>
            <person name="Kallscheuer N."/>
            <person name="Wiegand S."/>
            <person name="Jogler M."/>
            <person name="Boedeker C."/>
            <person name="Peeters S.H."/>
            <person name="Rast P."/>
            <person name="Heuer A."/>
            <person name="Jetten M.S.M."/>
            <person name="Rohde M."/>
            <person name="Jogler C."/>
        </authorList>
    </citation>
    <scope>NUCLEOTIDE SEQUENCE [LARGE SCALE GENOMIC DNA]</scope>
    <source>
        <strain evidence="7 8">Poly21</strain>
    </source>
</reference>
<accession>A0A5C6C6L9</accession>
<proteinExistence type="predicted"/>
<dbReference type="PANTHER" id="PTHR33546">
    <property type="entry name" value="LARGE, MULTIFUNCTIONAL SECRETED PROTEIN-RELATED"/>
    <property type="match status" value="1"/>
</dbReference>
<protein>
    <submittedName>
        <fullName evidence="7">Cytochrome c6</fullName>
    </submittedName>
</protein>
<keyword evidence="5" id="KW-0732">Signal</keyword>
<dbReference type="AlphaFoldDB" id="A0A5C6C6L9"/>
<gene>
    <name evidence="7" type="primary">petJ</name>
    <name evidence="7" type="ORF">Poly21_19360</name>
</gene>
<dbReference type="NCBIfam" id="TIGR02603">
    <property type="entry name" value="CxxCH_TIGR02603"/>
    <property type="match status" value="1"/>
</dbReference>
<dbReference type="OrthoDB" id="219211at2"/>
<dbReference type="Gene3D" id="2.120.10.30">
    <property type="entry name" value="TolB, C-terminal domain"/>
    <property type="match status" value="1"/>
</dbReference>
<feature type="domain" description="Cytochrome c" evidence="6">
    <location>
        <begin position="227"/>
        <end position="326"/>
    </location>
</feature>
<dbReference type="SUPFAM" id="SSF63825">
    <property type="entry name" value="YWTD domain"/>
    <property type="match status" value="1"/>
</dbReference>